<dbReference type="EMBL" id="GAIX01013425">
    <property type="protein sequence ID" value="JAA79135.1"/>
    <property type="molecule type" value="Transcribed_RNA"/>
</dbReference>
<reference evidence="1" key="1">
    <citation type="journal article" date="2013" name="BMC Genomics">
        <title>Unscrambling butterfly oogenesis.</title>
        <authorList>
            <person name="Carter J.M."/>
            <person name="Baker S.C."/>
            <person name="Pink R."/>
            <person name="Carter D.R."/>
            <person name="Collins A."/>
            <person name="Tomlin J."/>
            <person name="Gibbs M."/>
            <person name="Breuker C.J."/>
        </authorList>
    </citation>
    <scope>NUCLEOTIDE SEQUENCE</scope>
    <source>
        <tissue evidence="1">Ovary</tissue>
    </source>
</reference>
<protein>
    <submittedName>
        <fullName evidence="1">Uncharacterized protein</fullName>
    </submittedName>
</protein>
<dbReference type="AlphaFoldDB" id="S4NZE3"/>
<organism evidence="1">
    <name type="scientific">Pararge aegeria</name>
    <name type="common">speckled wood butterfly</name>
    <dbReference type="NCBI Taxonomy" id="116150"/>
    <lineage>
        <taxon>Eukaryota</taxon>
        <taxon>Metazoa</taxon>
        <taxon>Ecdysozoa</taxon>
        <taxon>Arthropoda</taxon>
        <taxon>Hexapoda</taxon>
        <taxon>Insecta</taxon>
        <taxon>Pterygota</taxon>
        <taxon>Neoptera</taxon>
        <taxon>Endopterygota</taxon>
        <taxon>Lepidoptera</taxon>
        <taxon>Glossata</taxon>
        <taxon>Ditrysia</taxon>
        <taxon>Papilionoidea</taxon>
        <taxon>Nymphalidae</taxon>
        <taxon>Satyrinae</taxon>
        <taxon>Satyrini</taxon>
        <taxon>Parargina</taxon>
        <taxon>Pararge</taxon>
    </lineage>
</organism>
<sequence>MLHLDFNAIENQSPGIKKNVAVTHIILNTSLMKVNYKKTFQIPIQHSTHEYLAFLHNICMNNVYNIAT</sequence>
<evidence type="ECO:0000313" key="1">
    <source>
        <dbReference type="EMBL" id="JAA79135.1"/>
    </source>
</evidence>
<accession>S4NZE3</accession>
<reference evidence="1" key="2">
    <citation type="submission" date="2013-05" db="EMBL/GenBank/DDBJ databases">
        <authorList>
            <person name="Carter J.-M."/>
            <person name="Baker S.C."/>
            <person name="Pink R."/>
            <person name="Carter D.R.F."/>
            <person name="Collins A."/>
            <person name="Tomlin J."/>
            <person name="Gibbs M."/>
            <person name="Breuker C.J."/>
        </authorList>
    </citation>
    <scope>NUCLEOTIDE SEQUENCE</scope>
    <source>
        <tissue evidence="1">Ovary</tissue>
    </source>
</reference>
<proteinExistence type="predicted"/>
<name>S4NZE3_9NEOP</name>